<feature type="transmembrane region" description="Helical" evidence="6">
    <location>
        <begin position="17"/>
        <end position="33"/>
    </location>
</feature>
<dbReference type="OrthoDB" id="1493331at2"/>
<accession>A0A4D7JX57</accession>
<evidence type="ECO:0000313" key="7">
    <source>
        <dbReference type="EMBL" id="QCK16716.1"/>
    </source>
</evidence>
<feature type="transmembrane region" description="Helical" evidence="6">
    <location>
        <begin position="253"/>
        <end position="276"/>
    </location>
</feature>
<dbReference type="PANTHER" id="PTHR37693:SF1">
    <property type="entry name" value="INTEGRAL MEMBRANE PROTEIN"/>
    <property type="match status" value="1"/>
</dbReference>
<dbReference type="NCBIfam" id="TIGR00374">
    <property type="entry name" value="flippase-like domain"/>
    <property type="match status" value="1"/>
</dbReference>
<evidence type="ECO:0000256" key="5">
    <source>
        <dbReference type="ARBA" id="ARBA00023136"/>
    </source>
</evidence>
<dbReference type="InterPro" id="IPR022791">
    <property type="entry name" value="L-PG_synthase/AglD"/>
</dbReference>
<evidence type="ECO:0000313" key="8">
    <source>
        <dbReference type="Proteomes" id="UP000298616"/>
    </source>
</evidence>
<dbReference type="Proteomes" id="UP000298616">
    <property type="component" value="Chromosome"/>
</dbReference>
<dbReference type="PANTHER" id="PTHR37693">
    <property type="entry name" value="PHOSPHATIDYLGLYCEROL LYSYLTRANSFERASE"/>
    <property type="match status" value="1"/>
</dbReference>
<evidence type="ECO:0000256" key="1">
    <source>
        <dbReference type="ARBA" id="ARBA00004651"/>
    </source>
</evidence>
<evidence type="ECO:0000256" key="4">
    <source>
        <dbReference type="ARBA" id="ARBA00022989"/>
    </source>
</evidence>
<keyword evidence="2" id="KW-1003">Cell membrane</keyword>
<dbReference type="Pfam" id="PF03706">
    <property type="entry name" value="LPG_synthase_TM"/>
    <property type="match status" value="1"/>
</dbReference>
<keyword evidence="3 6" id="KW-0812">Transmembrane</keyword>
<name>A0A4D7JX57_9BACT</name>
<comment type="subcellular location">
    <subcellularLocation>
        <location evidence="1">Cell membrane</location>
        <topology evidence="1">Multi-pass membrane protein</topology>
    </subcellularLocation>
</comment>
<feature type="transmembrane region" description="Helical" evidence="6">
    <location>
        <begin position="84"/>
        <end position="114"/>
    </location>
</feature>
<keyword evidence="4 6" id="KW-1133">Transmembrane helix</keyword>
<dbReference type="EMBL" id="CP028923">
    <property type="protein sequence ID" value="QCK16716.1"/>
    <property type="molecule type" value="Genomic_DNA"/>
</dbReference>
<evidence type="ECO:0000256" key="6">
    <source>
        <dbReference type="SAM" id="Phobius"/>
    </source>
</evidence>
<dbReference type="RefSeq" id="WP_137092308.1">
    <property type="nucleotide sequence ID" value="NZ_CP028923.1"/>
</dbReference>
<feature type="transmembrane region" description="Helical" evidence="6">
    <location>
        <begin position="177"/>
        <end position="197"/>
    </location>
</feature>
<evidence type="ECO:0000256" key="3">
    <source>
        <dbReference type="ARBA" id="ARBA00022692"/>
    </source>
</evidence>
<organism evidence="7 8">
    <name type="scientific">Mangrovivirga cuniculi</name>
    <dbReference type="NCBI Taxonomy" id="2715131"/>
    <lineage>
        <taxon>Bacteria</taxon>
        <taxon>Pseudomonadati</taxon>
        <taxon>Bacteroidota</taxon>
        <taxon>Cytophagia</taxon>
        <taxon>Cytophagales</taxon>
        <taxon>Mangrovivirgaceae</taxon>
        <taxon>Mangrovivirga</taxon>
    </lineage>
</organism>
<evidence type="ECO:0000256" key="2">
    <source>
        <dbReference type="ARBA" id="ARBA00022475"/>
    </source>
</evidence>
<feature type="transmembrane region" description="Helical" evidence="6">
    <location>
        <begin position="126"/>
        <end position="148"/>
    </location>
</feature>
<proteinExistence type="predicted"/>
<keyword evidence="8" id="KW-1185">Reference proteome</keyword>
<protein>
    <submittedName>
        <fullName evidence="7">TIGR00374 family protein</fullName>
    </submittedName>
</protein>
<keyword evidence="5 6" id="KW-0472">Membrane</keyword>
<feature type="transmembrane region" description="Helical" evidence="6">
    <location>
        <begin position="325"/>
        <end position="343"/>
    </location>
</feature>
<gene>
    <name evidence="7" type="ORF">DCC35_19245</name>
</gene>
<dbReference type="AlphaFoldDB" id="A0A4D7JX57"/>
<dbReference type="GO" id="GO:0005886">
    <property type="term" value="C:plasma membrane"/>
    <property type="evidence" value="ECO:0007669"/>
    <property type="project" value="UniProtKB-SubCell"/>
</dbReference>
<sequence length="369" mass="42626">MEINAKKAFETLNPRKVWIPVAIGLAIVFYLFWSDPDMTLSDLSNIFNAKALPLLLAVFVLIARDLGYMYRIRVLTNHEINWSGAFYVIILWEFASAVTPSVVGGTAVAVFILMMERMSFGRSLSFVMLTAIFDNLYFLTVAPLVILLTSGNIFPELQESFTLFGMEFNVDKGLENLFWISFSLILVYTSVMSYALFFRPRAFKWILLRLTSIKFLRKFRHAAAKNGDDIILASRQLKGKDWKYWSKITISTYFIWTARYLMLNCIIASFASVTFIEHLDILGKEVIMWVIMLISPTPGSSGTAEVSFDLFYNSYLGVNTLGTAILWRLFTYYFYLLIGVLFLPQWIRRIYNRDVKTKEMEKAKEEIKM</sequence>
<reference evidence="7 8" key="1">
    <citation type="submission" date="2018-04" db="EMBL/GenBank/DDBJ databases">
        <title>Complete genome uncultured novel isolate.</title>
        <authorList>
            <person name="Merlino G."/>
        </authorList>
    </citation>
    <scope>NUCLEOTIDE SEQUENCE [LARGE SCALE GENOMIC DNA]</scope>
    <source>
        <strain evidence="8">R1DC9</strain>
    </source>
</reference>
<dbReference type="KEGG" id="fpf:DCC35_19245"/>